<keyword evidence="2" id="KW-0946">Virion</keyword>
<dbReference type="RefSeq" id="WP_273842526.1">
    <property type="nucleotide sequence ID" value="NZ_JAQQWT010000005.1"/>
</dbReference>
<protein>
    <submittedName>
        <fullName evidence="2">Spore coat protein GerQ</fullName>
    </submittedName>
</protein>
<reference evidence="2 3" key="1">
    <citation type="submission" date="2024-09" db="EMBL/GenBank/DDBJ databases">
        <authorList>
            <person name="Sun Q."/>
            <person name="Mori K."/>
        </authorList>
    </citation>
    <scope>NUCLEOTIDE SEQUENCE [LARGE SCALE GENOMIC DNA]</scope>
    <source>
        <strain evidence="2 3">NCAIM B.02301</strain>
    </source>
</reference>
<comment type="caution">
    <text evidence="2">The sequence shown here is derived from an EMBL/GenBank/DDBJ whole genome shotgun (WGS) entry which is preliminary data.</text>
</comment>
<evidence type="ECO:0000256" key="1">
    <source>
        <dbReference type="SAM" id="MobiDB-lite"/>
    </source>
</evidence>
<feature type="compositionally biased region" description="Low complexity" evidence="1">
    <location>
        <begin position="7"/>
        <end position="37"/>
    </location>
</feature>
<dbReference type="EMBL" id="JBHLTR010000054">
    <property type="protein sequence ID" value="MFC0561146.1"/>
    <property type="molecule type" value="Genomic_DNA"/>
</dbReference>
<feature type="region of interest" description="Disordered" evidence="1">
    <location>
        <begin position="1"/>
        <end position="37"/>
    </location>
</feature>
<accession>A0ABV6NK90</accession>
<organism evidence="2 3">
    <name type="scientific">Halalkalibacter alkalisediminis</name>
    <dbReference type="NCBI Taxonomy" id="935616"/>
    <lineage>
        <taxon>Bacteria</taxon>
        <taxon>Bacillati</taxon>
        <taxon>Bacillota</taxon>
        <taxon>Bacilli</taxon>
        <taxon>Bacillales</taxon>
        <taxon>Bacillaceae</taxon>
        <taxon>Halalkalibacter</taxon>
    </lineage>
</organism>
<dbReference type="NCBIfam" id="TIGR02728">
    <property type="entry name" value="spore_gerQ"/>
    <property type="match status" value="1"/>
</dbReference>
<evidence type="ECO:0000313" key="2">
    <source>
        <dbReference type="EMBL" id="MFC0561146.1"/>
    </source>
</evidence>
<dbReference type="PIRSF" id="PIRSF038931">
    <property type="entry name" value="GerQ"/>
    <property type="match status" value="1"/>
</dbReference>
<dbReference type="Proteomes" id="UP001589833">
    <property type="component" value="Unassembled WGS sequence"/>
</dbReference>
<keyword evidence="3" id="KW-1185">Reference proteome</keyword>
<sequence length="174" mass="20212">MYQQPWYPQTQSGYGQQQQPYPQQQQHQQPLAQQTGQMPYQSAQGYQFSHIPGLAQQQQPFPGMTPQQILAQQQGMLPLEQSYIENILRLNRGKAATFYMTFENNSEWNAKIFRGIVEEAGRDHIIVGDFEDQTHYLLLMVNLDYVEFDEPIEYDYPFDSVAPLATYSPRPNNS</sequence>
<dbReference type="SUPFAM" id="SSF81995">
    <property type="entry name" value="beta-sandwich domain of Sec23/24"/>
    <property type="match status" value="1"/>
</dbReference>
<gene>
    <name evidence="2" type="primary">gerQ</name>
    <name evidence="2" type="ORF">ACFFH4_19550</name>
</gene>
<dbReference type="InterPro" id="IPR014099">
    <property type="entry name" value="Spore_coat_GerQ"/>
</dbReference>
<keyword evidence="2" id="KW-0167">Capsid protein</keyword>
<evidence type="ECO:0000313" key="3">
    <source>
        <dbReference type="Proteomes" id="UP001589833"/>
    </source>
</evidence>
<name>A0ABV6NK90_9BACI</name>
<proteinExistence type="predicted"/>
<dbReference type="Pfam" id="PF09671">
    <property type="entry name" value="Spore_GerQ"/>
    <property type="match status" value="1"/>
</dbReference>